<keyword evidence="1" id="KW-1133">Transmembrane helix</keyword>
<dbReference type="Proteomes" id="UP000248783">
    <property type="component" value="Unassembled WGS sequence"/>
</dbReference>
<feature type="transmembrane region" description="Helical" evidence="1">
    <location>
        <begin position="89"/>
        <end position="108"/>
    </location>
</feature>
<sequence length="146" mass="15246">MLALRTLRLLLADPRRRLGAALMVVLLILGVVTMHAMSGSSSAHAAPSVMAEAAQTAVSPHAAGTVVDAIDHEDDGSPSCDHSCGGSELMTAMCLMVLVVLLTLAVPVRRLFFMVSETRAGPRPAQLARALVARAPSLHALSISRT</sequence>
<name>A0A2W5Y3L9_9MICO</name>
<keyword evidence="1" id="KW-0812">Transmembrane</keyword>
<accession>A0A2W5Y3L9</accession>
<dbReference type="EMBL" id="QKWH01000010">
    <property type="protein sequence ID" value="PZR52424.1"/>
    <property type="molecule type" value="Genomic_DNA"/>
</dbReference>
<evidence type="ECO:0000256" key="1">
    <source>
        <dbReference type="SAM" id="Phobius"/>
    </source>
</evidence>
<protein>
    <submittedName>
        <fullName evidence="2">Uncharacterized protein</fullName>
    </submittedName>
</protein>
<reference evidence="2 3" key="1">
    <citation type="submission" date="2018-06" db="EMBL/GenBank/DDBJ databases">
        <title>Whole genome sequencing of a novel hydrocarbon degrading bacterial strain, PW21 isolated from oil contaminated produced water sample.</title>
        <authorList>
            <person name="Nagkirti P."/>
            <person name="Shaikh A."/>
            <person name="Gowdaman V."/>
            <person name="Engineer A.E."/>
            <person name="Dagar S."/>
            <person name="Dhakephalkar P.K."/>
        </authorList>
    </citation>
    <scope>NUCLEOTIDE SEQUENCE [LARGE SCALE GENOMIC DNA]</scope>
    <source>
        <strain evidence="2 3">PW21</strain>
    </source>
</reference>
<gene>
    <name evidence="2" type="ORF">DNL40_12195</name>
</gene>
<comment type="caution">
    <text evidence="2">The sequence shown here is derived from an EMBL/GenBank/DDBJ whole genome shotgun (WGS) entry which is preliminary data.</text>
</comment>
<keyword evidence="1" id="KW-0472">Membrane</keyword>
<organism evidence="2 3">
    <name type="scientific">Xylanimonas oleitrophica</name>
    <dbReference type="NCBI Taxonomy" id="2607479"/>
    <lineage>
        <taxon>Bacteria</taxon>
        <taxon>Bacillati</taxon>
        <taxon>Actinomycetota</taxon>
        <taxon>Actinomycetes</taxon>
        <taxon>Micrococcales</taxon>
        <taxon>Promicromonosporaceae</taxon>
        <taxon>Xylanimonas</taxon>
    </lineage>
</organism>
<dbReference type="RefSeq" id="WP_111251536.1">
    <property type="nucleotide sequence ID" value="NZ_QKWH01000010.1"/>
</dbReference>
<dbReference type="AlphaFoldDB" id="A0A2W5Y3L9"/>
<dbReference type="InterPro" id="IPR046151">
    <property type="entry name" value="DUF6153"/>
</dbReference>
<evidence type="ECO:0000313" key="3">
    <source>
        <dbReference type="Proteomes" id="UP000248783"/>
    </source>
</evidence>
<keyword evidence="3" id="KW-1185">Reference proteome</keyword>
<dbReference type="Pfam" id="PF19650">
    <property type="entry name" value="DUF6153"/>
    <property type="match status" value="1"/>
</dbReference>
<proteinExistence type="predicted"/>
<evidence type="ECO:0000313" key="2">
    <source>
        <dbReference type="EMBL" id="PZR52424.1"/>
    </source>
</evidence>